<reference evidence="2 4" key="1">
    <citation type="submission" date="2020-12" db="EMBL/GenBank/DDBJ databases">
        <title>FDA dAtabase for Regulatory Grade micrObial Sequences (FDA-ARGOS): Supporting development and validation of Infectious Disease Dx tests.</title>
        <authorList>
            <person name="Minogue T."/>
            <person name="Wolcott M."/>
            <person name="Wasieloski L."/>
            <person name="Aguilar W."/>
            <person name="Moore D."/>
            <person name="Jaissle J."/>
            <person name="Tallon L."/>
            <person name="Sadzewicz L."/>
            <person name="Zhao X."/>
            <person name="Boylan J."/>
            <person name="Ott S."/>
            <person name="Bowen H."/>
            <person name="Vavikolanu K."/>
            <person name="Mehta A."/>
            <person name="Aluvathingal J."/>
            <person name="Nadendla S."/>
            <person name="Yan Y."/>
            <person name="Sichtig H."/>
        </authorList>
    </citation>
    <scope>NUCLEOTIDE SEQUENCE [LARGE SCALE GENOMIC DNA]</scope>
    <source>
        <strain evidence="2 4">FDAARGOS_949</strain>
    </source>
</reference>
<evidence type="ECO:0000313" key="4">
    <source>
        <dbReference type="Proteomes" id="UP000594892"/>
    </source>
</evidence>
<protein>
    <submittedName>
        <fullName evidence="3">Aegerolysin family protein</fullName>
    </submittedName>
    <submittedName>
        <fullName evidence="2">Crystal protein ET79</fullName>
    </submittedName>
</protein>
<dbReference type="EMBL" id="CP099587">
    <property type="protein sequence ID" value="USS47336.1"/>
    <property type="molecule type" value="Genomic_DNA"/>
</dbReference>
<sequence length="113" mass="12527">MKLQNNSGHTLYLDSTSIQLAHGEWVTYPPEKIPNGQTGQWQTDSDGFMTGTEGKLQYQFADNDGIENVRIYWDNPYIGNNGYSITVSAAGYKVGYDGGSGDNATVDFYIKQE</sequence>
<proteinExistence type="inferred from homology"/>
<dbReference type="Proteomes" id="UP001056386">
    <property type="component" value="Chromosome 1"/>
</dbReference>
<evidence type="ECO:0000256" key="1">
    <source>
        <dbReference type="ARBA" id="ARBA00010795"/>
    </source>
</evidence>
<dbReference type="Pfam" id="PF06355">
    <property type="entry name" value="Aegerolysin"/>
    <property type="match status" value="1"/>
</dbReference>
<dbReference type="InterPro" id="IPR009413">
    <property type="entry name" value="Aegerolysin-typ"/>
</dbReference>
<evidence type="ECO:0000313" key="5">
    <source>
        <dbReference type="Proteomes" id="UP001056386"/>
    </source>
</evidence>
<dbReference type="EMBL" id="CP065601">
    <property type="protein sequence ID" value="QPQ93098.1"/>
    <property type="molecule type" value="Genomic_DNA"/>
</dbReference>
<evidence type="ECO:0000313" key="3">
    <source>
        <dbReference type="EMBL" id="USS47336.1"/>
    </source>
</evidence>
<keyword evidence="5" id="KW-1185">Reference proteome</keyword>
<organism evidence="2 4">
    <name type="scientific">Burkholderia glumae</name>
    <name type="common">Pseudomonas glumae</name>
    <dbReference type="NCBI Taxonomy" id="337"/>
    <lineage>
        <taxon>Bacteria</taxon>
        <taxon>Pseudomonadati</taxon>
        <taxon>Pseudomonadota</taxon>
        <taxon>Betaproteobacteria</taxon>
        <taxon>Burkholderiales</taxon>
        <taxon>Burkholderiaceae</taxon>
        <taxon>Burkholderia</taxon>
    </lineage>
</organism>
<gene>
    <name evidence="2" type="ORF">I6H06_12420</name>
    <name evidence="3" type="ORF">NFI99_21045</name>
</gene>
<dbReference type="Proteomes" id="UP000594892">
    <property type="component" value="Chromosome 2"/>
</dbReference>
<dbReference type="GeneID" id="45698439"/>
<dbReference type="AlphaFoldDB" id="A0AAQ0BTD3"/>
<dbReference type="Gene3D" id="2.60.270.50">
    <property type="match status" value="1"/>
</dbReference>
<reference evidence="3" key="2">
    <citation type="submission" date="2022-06" db="EMBL/GenBank/DDBJ databases">
        <title>Draft genome sequence of Burkholderia glumae strain GR20004 isolated from rice panicle showing bacterial panicle blight.</title>
        <authorList>
            <person name="Choi S.Y."/>
            <person name="Lee Y.H."/>
        </authorList>
    </citation>
    <scope>NUCLEOTIDE SEQUENCE</scope>
    <source>
        <strain evidence="3">GR20004</strain>
    </source>
</reference>
<dbReference type="RefSeq" id="WP_197964227.1">
    <property type="nucleotide sequence ID" value="NZ_CP021074.1"/>
</dbReference>
<dbReference type="GO" id="GO:0019836">
    <property type="term" value="P:symbiont-mediated hemolysis of host erythrocyte"/>
    <property type="evidence" value="ECO:0007669"/>
    <property type="project" value="InterPro"/>
</dbReference>
<comment type="similarity">
    <text evidence="1">Belongs to the aegerolysin family.</text>
</comment>
<name>A0AAQ0BTD3_BURGL</name>
<evidence type="ECO:0000313" key="2">
    <source>
        <dbReference type="EMBL" id="QPQ93098.1"/>
    </source>
</evidence>
<accession>A0AAQ0BTD3</accession>